<name>A0A0F9TXW9_9ZZZZ</name>
<feature type="transmembrane region" description="Helical" evidence="1">
    <location>
        <begin position="17"/>
        <end position="35"/>
    </location>
</feature>
<dbReference type="AlphaFoldDB" id="A0A0F9TXW9"/>
<organism evidence="2">
    <name type="scientific">marine sediment metagenome</name>
    <dbReference type="NCBI Taxonomy" id="412755"/>
    <lineage>
        <taxon>unclassified sequences</taxon>
        <taxon>metagenomes</taxon>
        <taxon>ecological metagenomes</taxon>
    </lineage>
</organism>
<keyword evidence="1" id="KW-0812">Transmembrane</keyword>
<sequence>MKWQRPILNGLAGRSELVIFALIFVICLGLGYPTLQRFDPRDAQPDSKSYYQMVRGEDEGVNPTHRYRILTPALAAGVLALLPTVGFVEWDRTFLAMLIVNSAFTAGAATLLLPMCRRLHYSNLVGGVAALLLVSSFLVANLILVGLVDAGELFFFCALLTALLSGRLGWLVPLAIMGVLAKDSMAAFVPACMVGWCLGARKGDLKTRPLIHMAAAALASIATLVVGRAVIGGPATHVPEAGWQHIASLPYNFLECVVFVVLLLTFLPPLAVWRLGRMPRTLLLASFLPALVGIALSAYWAGNQNAARQVFDTAGPVLAIAAAICLHDVLAGKA</sequence>
<dbReference type="EMBL" id="LAZR01000154">
    <property type="protein sequence ID" value="KKN85860.1"/>
    <property type="molecule type" value="Genomic_DNA"/>
</dbReference>
<proteinExistence type="predicted"/>
<feature type="transmembrane region" description="Helical" evidence="1">
    <location>
        <begin position="210"/>
        <end position="231"/>
    </location>
</feature>
<feature type="transmembrane region" description="Helical" evidence="1">
    <location>
        <begin position="94"/>
        <end position="113"/>
    </location>
</feature>
<keyword evidence="1" id="KW-0472">Membrane</keyword>
<comment type="caution">
    <text evidence="2">The sequence shown here is derived from an EMBL/GenBank/DDBJ whole genome shotgun (WGS) entry which is preliminary data.</text>
</comment>
<feature type="transmembrane region" description="Helical" evidence="1">
    <location>
        <begin position="282"/>
        <end position="301"/>
    </location>
</feature>
<evidence type="ECO:0008006" key="3">
    <source>
        <dbReference type="Google" id="ProtNLM"/>
    </source>
</evidence>
<evidence type="ECO:0000313" key="2">
    <source>
        <dbReference type="EMBL" id="KKN85860.1"/>
    </source>
</evidence>
<gene>
    <name evidence="2" type="ORF">LCGC14_0274780</name>
</gene>
<keyword evidence="1" id="KW-1133">Transmembrane helix</keyword>
<feature type="transmembrane region" description="Helical" evidence="1">
    <location>
        <begin position="69"/>
        <end position="88"/>
    </location>
</feature>
<feature type="transmembrane region" description="Helical" evidence="1">
    <location>
        <begin position="251"/>
        <end position="270"/>
    </location>
</feature>
<feature type="transmembrane region" description="Helical" evidence="1">
    <location>
        <begin position="153"/>
        <end position="176"/>
    </location>
</feature>
<feature type="transmembrane region" description="Helical" evidence="1">
    <location>
        <begin position="125"/>
        <end position="147"/>
    </location>
</feature>
<accession>A0A0F9TXW9</accession>
<reference evidence="2" key="1">
    <citation type="journal article" date="2015" name="Nature">
        <title>Complex archaea that bridge the gap between prokaryotes and eukaryotes.</title>
        <authorList>
            <person name="Spang A."/>
            <person name="Saw J.H."/>
            <person name="Jorgensen S.L."/>
            <person name="Zaremba-Niedzwiedzka K."/>
            <person name="Martijn J."/>
            <person name="Lind A.E."/>
            <person name="van Eijk R."/>
            <person name="Schleper C."/>
            <person name="Guy L."/>
            <person name="Ettema T.J."/>
        </authorList>
    </citation>
    <scope>NUCLEOTIDE SEQUENCE</scope>
</reference>
<protein>
    <recommendedName>
        <fullName evidence="3">Glycosyltransferase RgtA/B/C/D-like domain-containing protein</fullName>
    </recommendedName>
</protein>
<evidence type="ECO:0000256" key="1">
    <source>
        <dbReference type="SAM" id="Phobius"/>
    </source>
</evidence>